<feature type="domain" description="LysM" evidence="3">
    <location>
        <begin position="52"/>
        <end position="99"/>
    </location>
</feature>
<organism evidence="4 5">
    <name type="scientific">Abeliophyllum distichum</name>
    <dbReference type="NCBI Taxonomy" id="126358"/>
    <lineage>
        <taxon>Eukaryota</taxon>
        <taxon>Viridiplantae</taxon>
        <taxon>Streptophyta</taxon>
        <taxon>Embryophyta</taxon>
        <taxon>Tracheophyta</taxon>
        <taxon>Spermatophyta</taxon>
        <taxon>Magnoliopsida</taxon>
        <taxon>eudicotyledons</taxon>
        <taxon>Gunneridae</taxon>
        <taxon>Pentapetalae</taxon>
        <taxon>asterids</taxon>
        <taxon>lamiids</taxon>
        <taxon>Lamiales</taxon>
        <taxon>Oleaceae</taxon>
        <taxon>Forsythieae</taxon>
        <taxon>Abeliophyllum</taxon>
    </lineage>
</organism>
<dbReference type="SMART" id="SM00257">
    <property type="entry name" value="LysM"/>
    <property type="match status" value="2"/>
</dbReference>
<protein>
    <submittedName>
        <fullName evidence="4">LysM domain receptor-like kinase 4</fullName>
    </submittedName>
</protein>
<feature type="domain" description="Protein kinase" evidence="2">
    <location>
        <begin position="268"/>
        <end position="555"/>
    </location>
</feature>
<feature type="signal peptide" evidence="1">
    <location>
        <begin position="1"/>
        <end position="19"/>
    </location>
</feature>
<dbReference type="AlphaFoldDB" id="A0ABD1RVP5"/>
<dbReference type="PROSITE" id="PS51782">
    <property type="entry name" value="LYSM"/>
    <property type="match status" value="2"/>
</dbReference>
<keyword evidence="1" id="KW-0732">Signal</keyword>
<gene>
    <name evidence="4" type="ORF">Adt_28127</name>
</gene>
<dbReference type="InterPro" id="IPR056562">
    <property type="entry name" value="LysM2_CERK1_LYK3_4_5"/>
</dbReference>
<dbReference type="Pfam" id="PF23473">
    <property type="entry name" value="LysM3_LYK4_5"/>
    <property type="match status" value="1"/>
</dbReference>
<name>A0ABD1RVP5_9LAMI</name>
<dbReference type="Pfam" id="PF07714">
    <property type="entry name" value="PK_Tyr_Ser-Thr"/>
    <property type="match status" value="1"/>
</dbReference>
<keyword evidence="5" id="KW-1185">Reference proteome</keyword>
<dbReference type="Gene3D" id="1.10.510.10">
    <property type="entry name" value="Transferase(Phosphotransferase) domain 1"/>
    <property type="match status" value="1"/>
</dbReference>
<dbReference type="SUPFAM" id="SSF56112">
    <property type="entry name" value="Protein kinase-like (PK-like)"/>
    <property type="match status" value="1"/>
</dbReference>
<dbReference type="PANTHER" id="PTHR45927">
    <property type="entry name" value="LYSM-DOMAIN RECEPTOR-LIKE KINASE-RELATED"/>
    <property type="match status" value="1"/>
</dbReference>
<dbReference type="InterPro" id="IPR052611">
    <property type="entry name" value="Plant_RLK_LysM"/>
</dbReference>
<dbReference type="GO" id="GO:0005886">
    <property type="term" value="C:plasma membrane"/>
    <property type="evidence" value="ECO:0007669"/>
    <property type="project" value="UniProtKB-ARBA"/>
</dbReference>
<dbReference type="InterPro" id="IPR011009">
    <property type="entry name" value="Kinase-like_dom_sf"/>
</dbReference>
<evidence type="ECO:0000313" key="4">
    <source>
        <dbReference type="EMBL" id="KAL2492499.1"/>
    </source>
</evidence>
<dbReference type="Pfam" id="PF23472">
    <property type="entry name" value="LysM2_CERK1_LYK3_4_5"/>
    <property type="match status" value="1"/>
</dbReference>
<dbReference type="InterPro" id="IPR056561">
    <property type="entry name" value="NFP_LYK_LysM1"/>
</dbReference>
<feature type="chain" id="PRO_5044765734" evidence="1">
    <location>
        <begin position="20"/>
        <end position="555"/>
    </location>
</feature>
<dbReference type="EMBL" id="JBFOLK010000008">
    <property type="protein sequence ID" value="KAL2492499.1"/>
    <property type="molecule type" value="Genomic_DNA"/>
</dbReference>
<dbReference type="InterPro" id="IPR018392">
    <property type="entry name" value="LysM"/>
</dbReference>
<reference evidence="5" key="1">
    <citation type="submission" date="2024-07" db="EMBL/GenBank/DDBJ databases">
        <title>Two chromosome-level genome assemblies of Korean endemic species Abeliophyllum distichum and Forsythia ovata (Oleaceae).</title>
        <authorList>
            <person name="Jang H."/>
        </authorList>
    </citation>
    <scope>NUCLEOTIDE SEQUENCE [LARGE SCALE GENOMIC DNA]</scope>
</reference>
<dbReference type="SUPFAM" id="SSF54106">
    <property type="entry name" value="LysM domain"/>
    <property type="match status" value="1"/>
</dbReference>
<dbReference type="CDD" id="cd00118">
    <property type="entry name" value="LysM"/>
    <property type="match status" value="1"/>
</dbReference>
<dbReference type="Gene3D" id="3.30.200.20">
    <property type="entry name" value="Phosphorylase Kinase, domain 1"/>
    <property type="match status" value="1"/>
</dbReference>
<dbReference type="InterPro" id="IPR000719">
    <property type="entry name" value="Prot_kinase_dom"/>
</dbReference>
<dbReference type="InterPro" id="IPR036779">
    <property type="entry name" value="LysM_dom_sf"/>
</dbReference>
<dbReference type="Proteomes" id="UP001604336">
    <property type="component" value="Unassembled WGS sequence"/>
</dbReference>
<evidence type="ECO:0000313" key="5">
    <source>
        <dbReference type="Proteomes" id="UP001604336"/>
    </source>
</evidence>
<dbReference type="Gene3D" id="3.10.350.10">
    <property type="entry name" value="LysM domain"/>
    <property type="match status" value="2"/>
</dbReference>
<evidence type="ECO:0000259" key="2">
    <source>
        <dbReference type="PROSITE" id="PS50011"/>
    </source>
</evidence>
<dbReference type="PANTHER" id="PTHR45927:SF9">
    <property type="entry name" value="FAMILY PROTEIN _ PEPTIDOGLYCAN-BINDING LYSM DOMAIN-CONTAINING PROTEIN, PUTATIVE-RELATED"/>
    <property type="match status" value="1"/>
</dbReference>
<proteinExistence type="predicted"/>
<comment type="caution">
    <text evidence="4">The sequence shown here is derived from an EMBL/GenBank/DDBJ whole genome shotgun (WGS) entry which is preliminary data.</text>
</comment>
<sequence>MPTFLYLCILILLIKPTFPQQHYDHSNCTSEIQYPGSNYLCNAKKSSCETFIVYRAQNGYQTLSSIASLFNTNTSHLLLYNNMSQTDLNNIQPGREIIMPVTCSCADRFTEAFFLYNASMPESLSAIACEVFEGLVKAQSLIDNNQEFQGDRQNLSLIEVPVKCACPDTSDARNGTNFLVTYPVISTDSIDLIARKFGVPQEIISDANRLEHFDTIFPQTTLLIPTKDVPILYLDVLSSPPDPNSSGILILARKKFDRHRCNNSSRQTSKFSDLSPDFLDDISKLKLTLTCYSLEELRVATKDFNEAFAIGSAVYRGRTGNTDVAIEQINSTEEANRVISILTKINHINVVKLEGCCFESSQYLVYEFGKNGSLRDCLSHSRIAKQLTWDKRIQIAVDITVGLHYIHYCTRPNYVHWNINSKSILITENWRAKISGFRRARSRSCSEEKRGNYEKDTTVDVFAFGMILLELLSGKQITANGMSLKDFLKVFCDKELQESSKSLEELKTFMDPVMEKDYPLEGAVFLAHLAKCCLEEDPFERPSMNDVLKALSSTF</sequence>
<accession>A0ABD1RVP5</accession>
<feature type="domain" description="LysM" evidence="3">
    <location>
        <begin position="180"/>
        <end position="224"/>
    </location>
</feature>
<dbReference type="InterPro" id="IPR056563">
    <property type="entry name" value="LysM3_LYK4_5"/>
</dbReference>
<dbReference type="InterPro" id="IPR001245">
    <property type="entry name" value="Ser-Thr/Tyr_kinase_cat_dom"/>
</dbReference>
<evidence type="ECO:0000256" key="1">
    <source>
        <dbReference type="SAM" id="SignalP"/>
    </source>
</evidence>
<dbReference type="PROSITE" id="PS50011">
    <property type="entry name" value="PROTEIN_KINASE_DOM"/>
    <property type="match status" value="1"/>
</dbReference>
<dbReference type="Pfam" id="PF23446">
    <property type="entry name" value="LysM1_NFP_LYK"/>
    <property type="match status" value="1"/>
</dbReference>
<evidence type="ECO:0000259" key="3">
    <source>
        <dbReference type="PROSITE" id="PS51782"/>
    </source>
</evidence>